<evidence type="ECO:0000313" key="2">
    <source>
        <dbReference type="Proteomes" id="UP000234752"/>
    </source>
</evidence>
<dbReference type="InterPro" id="IPR036696">
    <property type="entry name" value="YdfO-like_sf"/>
</dbReference>
<evidence type="ECO:0000313" key="1">
    <source>
        <dbReference type="EMBL" id="AUN29462.1"/>
    </source>
</evidence>
<dbReference type="SUPFAM" id="SSF160419">
    <property type="entry name" value="YdfO-like"/>
    <property type="match status" value="1"/>
</dbReference>
<dbReference type="OrthoDB" id="7571760at2"/>
<organism evidence="1 2">
    <name type="scientific">Niveispirillum cyanobacteriorum</name>
    <dbReference type="NCBI Taxonomy" id="1612173"/>
    <lineage>
        <taxon>Bacteria</taxon>
        <taxon>Pseudomonadati</taxon>
        <taxon>Pseudomonadota</taxon>
        <taxon>Alphaproteobacteria</taxon>
        <taxon>Rhodospirillales</taxon>
        <taxon>Azospirillaceae</taxon>
        <taxon>Niveispirillum</taxon>
    </lineage>
</organism>
<reference evidence="1 2" key="1">
    <citation type="submission" date="2017-12" db="EMBL/GenBank/DDBJ databases">
        <title>Genomes of bacteria within cyanobacterial aggregates.</title>
        <authorList>
            <person name="Cai H."/>
        </authorList>
    </citation>
    <scope>NUCLEOTIDE SEQUENCE [LARGE SCALE GENOMIC DNA]</scope>
    <source>
        <strain evidence="1 2">TH16</strain>
    </source>
</reference>
<protein>
    <submittedName>
        <fullName evidence="1">DUF1398 domain-containing protein</fullName>
    </submittedName>
</protein>
<gene>
    <name evidence="1" type="ORF">C0V82_03845</name>
</gene>
<dbReference type="Proteomes" id="UP000234752">
    <property type="component" value="Chromosome eg_1"/>
</dbReference>
<proteinExistence type="predicted"/>
<accession>A0A2K9N8Z6</accession>
<dbReference type="RefSeq" id="WP_102111192.1">
    <property type="nucleotide sequence ID" value="NZ_BMGN01000004.1"/>
</dbReference>
<sequence>MDAERIAIARDCLEAAHTGSLTFPAIIGRLLAAGFEGYLVDYRCGTQSYYLPDGDAVTLPLPHSAGSIAPTFDATSVERLIRWAQADGPDYSYPAFCEQVKQAGCASYLVTFLGRRVVYYGRTGDMHVEHFPG</sequence>
<keyword evidence="2" id="KW-1185">Reference proteome</keyword>
<name>A0A2K9N8Z6_9PROT</name>
<dbReference type="KEGG" id="ncb:C0V82_03845"/>
<dbReference type="Gene3D" id="3.30.1810.10">
    <property type="entry name" value="YdfO-like"/>
    <property type="match status" value="1"/>
</dbReference>
<dbReference type="AlphaFoldDB" id="A0A2K9N8Z6"/>
<dbReference type="EMBL" id="CP025611">
    <property type="protein sequence ID" value="AUN29462.1"/>
    <property type="molecule type" value="Genomic_DNA"/>
</dbReference>